<name>A0A2D0QJ83_ICTPU</name>
<dbReference type="FunFam" id="3.30.160.60:FF:000710">
    <property type="entry name" value="Zinc finger protein 768"/>
    <property type="match status" value="1"/>
</dbReference>
<dbReference type="SUPFAM" id="SSF57667">
    <property type="entry name" value="beta-beta-alpha zinc fingers"/>
    <property type="match status" value="3"/>
</dbReference>
<evidence type="ECO:0000256" key="1">
    <source>
        <dbReference type="ARBA" id="ARBA00004123"/>
    </source>
</evidence>
<dbReference type="AlphaFoldDB" id="A0A2D0QJ83"/>
<dbReference type="InterPro" id="IPR013087">
    <property type="entry name" value="Znf_C2H2_type"/>
</dbReference>
<dbReference type="GO" id="GO:0000978">
    <property type="term" value="F:RNA polymerase II cis-regulatory region sequence-specific DNA binding"/>
    <property type="evidence" value="ECO:0007669"/>
    <property type="project" value="TreeGrafter"/>
</dbReference>
<comment type="similarity">
    <text evidence="2">Belongs to the krueppel C2H2-type zinc-finger protein family.</text>
</comment>
<keyword evidence="10" id="KW-0539">Nucleus</keyword>
<evidence type="ECO:0000256" key="6">
    <source>
        <dbReference type="ARBA" id="ARBA00022833"/>
    </source>
</evidence>
<protein>
    <submittedName>
        <fullName evidence="14 15">Zinc finger protein 782</fullName>
    </submittedName>
</protein>
<dbReference type="OrthoDB" id="654211at2759"/>
<gene>
    <name evidence="14 15" type="primary">wu:fj13e08</name>
</gene>
<evidence type="ECO:0000256" key="10">
    <source>
        <dbReference type="ARBA" id="ARBA00023242"/>
    </source>
</evidence>
<sequence>METGLPSAPCLCQIKPEQNTQPPKNGCILLLQTVSLPADLTCPVQVKQESDVPQSESMPCPQFEEIKEESVEMNEFIKKEQHDDSSLTLTSEASRQCDDNLPHGLIPPIEMEDDECDVECAENVNTCLNTFLNKKRNAAKVKLHASNTDKKCTGKPRKAQKCTKYHCVKGCDGRTLLKTCTRTDSEEAFWCETCGKEFKQYDCLSNHRRVHGRKRPYACDQCGMMFTKPAYLKIHLRRHAGERAFPCDQCDKRFFDKYDLGVHQRDHTGERPYVCQECGRSFKRIYILNKHKKTHSNEKPFECKVCGKAYKYGYSYRLHMKNHSA</sequence>
<dbReference type="Pfam" id="PF13912">
    <property type="entry name" value="zf-C2H2_6"/>
    <property type="match status" value="2"/>
</dbReference>
<dbReference type="Proteomes" id="UP000221080">
    <property type="component" value="Chromosome 3"/>
</dbReference>
<dbReference type="Gene3D" id="3.30.160.60">
    <property type="entry name" value="Classic Zinc Finger"/>
    <property type="match status" value="5"/>
</dbReference>
<evidence type="ECO:0000313" key="13">
    <source>
        <dbReference type="Proteomes" id="UP000221080"/>
    </source>
</evidence>
<feature type="domain" description="C2H2-type" evidence="12">
    <location>
        <begin position="217"/>
        <end position="244"/>
    </location>
</feature>
<keyword evidence="3" id="KW-0479">Metal-binding</keyword>
<keyword evidence="6" id="KW-0862">Zinc</keyword>
<keyword evidence="13" id="KW-1185">Reference proteome</keyword>
<dbReference type="RefSeq" id="XP_053535702.1">
    <property type="nucleotide sequence ID" value="XM_053679727.1"/>
</dbReference>
<evidence type="ECO:0000256" key="9">
    <source>
        <dbReference type="ARBA" id="ARBA00023163"/>
    </source>
</evidence>
<dbReference type="RefSeq" id="XP_017318377.1">
    <property type="nucleotide sequence ID" value="XM_017462888.3"/>
</dbReference>
<evidence type="ECO:0000256" key="8">
    <source>
        <dbReference type="ARBA" id="ARBA00023125"/>
    </source>
</evidence>
<dbReference type="PROSITE" id="PS50157">
    <property type="entry name" value="ZINC_FINGER_C2H2_2"/>
    <property type="match status" value="5"/>
</dbReference>
<evidence type="ECO:0000256" key="3">
    <source>
        <dbReference type="ARBA" id="ARBA00022723"/>
    </source>
</evidence>
<evidence type="ECO:0000259" key="12">
    <source>
        <dbReference type="PROSITE" id="PS50157"/>
    </source>
</evidence>
<keyword evidence="7" id="KW-0805">Transcription regulation</keyword>
<evidence type="ECO:0000256" key="11">
    <source>
        <dbReference type="PROSITE-ProRule" id="PRU00042"/>
    </source>
</evidence>
<dbReference type="PANTHER" id="PTHR23235:SF142">
    <property type="entry name" value="ZINC FINGER PROTEIN 384"/>
    <property type="match status" value="1"/>
</dbReference>
<dbReference type="KEGG" id="ipu:108262408"/>
<dbReference type="PROSITE" id="PS00028">
    <property type="entry name" value="ZINC_FINGER_C2H2_1"/>
    <property type="match status" value="5"/>
</dbReference>
<accession>A0A2D0QJ83</accession>
<evidence type="ECO:0000313" key="15">
    <source>
        <dbReference type="RefSeq" id="XP_053535702.1"/>
    </source>
</evidence>
<evidence type="ECO:0000256" key="7">
    <source>
        <dbReference type="ARBA" id="ARBA00023015"/>
    </source>
</evidence>
<feature type="domain" description="C2H2-type" evidence="12">
    <location>
        <begin position="273"/>
        <end position="300"/>
    </location>
</feature>
<keyword evidence="5 11" id="KW-0863">Zinc-finger</keyword>
<dbReference type="STRING" id="7998.ENSIPUP00000000275"/>
<dbReference type="GO" id="GO:0000981">
    <property type="term" value="F:DNA-binding transcription factor activity, RNA polymerase II-specific"/>
    <property type="evidence" value="ECO:0007669"/>
    <property type="project" value="TreeGrafter"/>
</dbReference>
<keyword evidence="4" id="KW-0677">Repeat</keyword>
<dbReference type="FunFam" id="3.30.160.60:FF:001156">
    <property type="entry name" value="Zinc finger protein 407"/>
    <property type="match status" value="1"/>
</dbReference>
<organism evidence="13 14">
    <name type="scientific">Ictalurus punctatus</name>
    <name type="common">Channel catfish</name>
    <name type="synonym">Silurus punctatus</name>
    <dbReference type="NCBI Taxonomy" id="7998"/>
    <lineage>
        <taxon>Eukaryota</taxon>
        <taxon>Metazoa</taxon>
        <taxon>Chordata</taxon>
        <taxon>Craniata</taxon>
        <taxon>Vertebrata</taxon>
        <taxon>Euteleostomi</taxon>
        <taxon>Actinopterygii</taxon>
        <taxon>Neopterygii</taxon>
        <taxon>Teleostei</taxon>
        <taxon>Ostariophysi</taxon>
        <taxon>Siluriformes</taxon>
        <taxon>Ictaluridae</taxon>
        <taxon>Ictalurus</taxon>
    </lineage>
</organism>
<keyword evidence="9" id="KW-0804">Transcription</keyword>
<comment type="subcellular location">
    <subcellularLocation>
        <location evidence="1">Nucleus</location>
    </subcellularLocation>
</comment>
<dbReference type="SMART" id="SM00355">
    <property type="entry name" value="ZnF_C2H2"/>
    <property type="match status" value="5"/>
</dbReference>
<feature type="domain" description="C2H2-type" evidence="12">
    <location>
        <begin position="245"/>
        <end position="272"/>
    </location>
</feature>
<reference evidence="14 15" key="2">
    <citation type="submission" date="2025-04" db="UniProtKB">
        <authorList>
            <consortium name="RefSeq"/>
        </authorList>
    </citation>
    <scope>IDENTIFICATION</scope>
    <source>
        <tissue evidence="14 15">Blood</tissue>
    </source>
</reference>
<dbReference type="GO" id="GO:0008270">
    <property type="term" value="F:zinc ion binding"/>
    <property type="evidence" value="ECO:0007669"/>
    <property type="project" value="UniProtKB-KW"/>
</dbReference>
<evidence type="ECO:0000256" key="2">
    <source>
        <dbReference type="ARBA" id="ARBA00006991"/>
    </source>
</evidence>
<reference evidence="13" key="1">
    <citation type="journal article" date="2016" name="Nat. Commun.">
        <title>The channel catfish genome sequence provides insights into the evolution of scale formation in teleosts.</title>
        <authorList>
            <person name="Liu Z."/>
            <person name="Liu S."/>
            <person name="Yao J."/>
            <person name="Bao L."/>
            <person name="Zhang J."/>
            <person name="Li Y."/>
            <person name="Jiang C."/>
            <person name="Sun L."/>
            <person name="Wang R."/>
            <person name="Zhang Y."/>
            <person name="Zhou T."/>
            <person name="Zeng Q."/>
            <person name="Fu Q."/>
            <person name="Gao S."/>
            <person name="Li N."/>
            <person name="Koren S."/>
            <person name="Jiang Y."/>
            <person name="Zimin A."/>
            <person name="Xu P."/>
            <person name="Phillippy A.M."/>
            <person name="Geng X."/>
            <person name="Song L."/>
            <person name="Sun F."/>
            <person name="Li C."/>
            <person name="Wang X."/>
            <person name="Chen A."/>
            <person name="Jin Y."/>
            <person name="Yuan Z."/>
            <person name="Yang Y."/>
            <person name="Tan S."/>
            <person name="Peatman E."/>
            <person name="Lu J."/>
            <person name="Qin Z."/>
            <person name="Dunham R."/>
            <person name="Li Z."/>
            <person name="Sonstegard T."/>
            <person name="Feng J."/>
            <person name="Danzmann R.G."/>
            <person name="Schroeder S."/>
            <person name="Scheffler B."/>
            <person name="Duke M.V."/>
            <person name="Ballard L."/>
            <person name="Kucuktas H."/>
            <person name="Kaltenboeck L."/>
            <person name="Liu H."/>
            <person name="Armbruster J."/>
            <person name="Xie Y."/>
            <person name="Kirby M.L."/>
            <person name="Tian Y."/>
            <person name="Flanagan M.E."/>
            <person name="Mu W."/>
            <person name="Waldbieser G.C."/>
        </authorList>
    </citation>
    <scope>NUCLEOTIDE SEQUENCE [LARGE SCALE GENOMIC DNA]</scope>
    <source>
        <strain evidence="13">SDA103</strain>
    </source>
</reference>
<dbReference type="FunFam" id="3.30.160.60:FF:002343">
    <property type="entry name" value="Zinc finger protein 33A"/>
    <property type="match status" value="1"/>
</dbReference>
<proteinExistence type="inferred from homology"/>
<feature type="domain" description="C2H2-type" evidence="12">
    <location>
        <begin position="189"/>
        <end position="216"/>
    </location>
</feature>
<dbReference type="GeneID" id="108262408"/>
<dbReference type="FunFam" id="3.30.160.60:FF:000100">
    <property type="entry name" value="Zinc finger 45-like"/>
    <property type="match status" value="2"/>
</dbReference>
<evidence type="ECO:0000256" key="4">
    <source>
        <dbReference type="ARBA" id="ARBA00022737"/>
    </source>
</evidence>
<evidence type="ECO:0000313" key="14">
    <source>
        <dbReference type="RefSeq" id="XP_017318377.1"/>
    </source>
</evidence>
<dbReference type="Pfam" id="PF00096">
    <property type="entry name" value="zf-C2H2"/>
    <property type="match status" value="3"/>
</dbReference>
<keyword evidence="8" id="KW-0238">DNA-binding</keyword>
<dbReference type="InterPro" id="IPR036236">
    <property type="entry name" value="Znf_C2H2_sf"/>
</dbReference>
<feature type="domain" description="C2H2-type" evidence="12">
    <location>
        <begin position="301"/>
        <end position="325"/>
    </location>
</feature>
<dbReference type="GO" id="GO:0005634">
    <property type="term" value="C:nucleus"/>
    <property type="evidence" value="ECO:0007669"/>
    <property type="project" value="UniProtKB-SubCell"/>
</dbReference>
<evidence type="ECO:0000256" key="5">
    <source>
        <dbReference type="ARBA" id="ARBA00022771"/>
    </source>
</evidence>
<dbReference type="PANTHER" id="PTHR23235">
    <property type="entry name" value="KRUEPPEL-LIKE TRANSCRIPTION FACTOR"/>
    <property type="match status" value="1"/>
</dbReference>